<evidence type="ECO:0000256" key="2">
    <source>
        <dbReference type="ARBA" id="ARBA00023082"/>
    </source>
</evidence>
<sequence length="544" mass="56760">MGLMDADHAGLVIAAQAGDRRAREELVATYLPLLYNIVGRALSGHADVDDVVQETLLRVVRDLPALRTPESFRSWLVSITLRQINTHWQRQRAFADRTTVIDEARWIPDTGAEPEDVTILRLHVSDERRQAVEAGRWLDPDQQVLLSLWWQECAGSLSRDDLATATGLTVAHVGVRLQRMREQLDLSRTIVAALGAEPRCPQLDRTVAGWDGLRTSVWRKRIARHTRDCPVCTGTTTERVPAERLLLGLTPLAVPVGLVAALAAKGLLPSAAAGAAGLASAQVAAGTATAQVAAGTATAQGAAGTATAQGAAGMATGGSGLHGALVGKLHAVTAHPLVSLATGAVLIAGTATYVTWSEPADRAPGATAAPTVGSPVVGSPTVGTPTVGGPAPSPAAVAAAVPLGAHSLESVDGPTQYLTYGGDFATLGPVSASSSAQIRQRVTFTVVGGLADARCVTFRAADGRYLRHRDLRLRLSTDDGSELFREDATFCPTPGAVAESVTLHAHNYPGSVIRHRDGGIWLDGSDGTPAFSGQASFVVRGPWT</sequence>
<evidence type="ECO:0000256" key="3">
    <source>
        <dbReference type="ARBA" id="ARBA00023163"/>
    </source>
</evidence>
<protein>
    <recommendedName>
        <fullName evidence="7">RNA polymerase subunit sigma</fullName>
    </recommendedName>
</protein>
<dbReference type="RefSeq" id="WP_408649637.1">
    <property type="nucleotide sequence ID" value="NZ_AP035881.2"/>
</dbReference>
<feature type="domain" description="Alpha-L-arabinofuranosidase B arabinose-binding" evidence="5">
    <location>
        <begin position="407"/>
        <end position="539"/>
    </location>
</feature>
<evidence type="ECO:0000256" key="1">
    <source>
        <dbReference type="ARBA" id="ARBA00023015"/>
    </source>
</evidence>
<evidence type="ECO:0000259" key="4">
    <source>
        <dbReference type="Pfam" id="PF04542"/>
    </source>
</evidence>
<dbReference type="SUPFAM" id="SSF88946">
    <property type="entry name" value="Sigma2 domain of RNA polymerase sigma factors"/>
    <property type="match status" value="1"/>
</dbReference>
<dbReference type="InterPro" id="IPR014284">
    <property type="entry name" value="RNA_pol_sigma-70_dom"/>
</dbReference>
<dbReference type="GO" id="GO:0006352">
    <property type="term" value="P:DNA-templated transcription initiation"/>
    <property type="evidence" value="ECO:0007669"/>
    <property type="project" value="InterPro"/>
</dbReference>
<keyword evidence="2" id="KW-0731">Sigma factor</keyword>
<dbReference type="AlphaFoldDB" id="A0AB33JVW2"/>
<organism evidence="6">
    <name type="scientific">Kitasatospora sp. CMC57</name>
    <dbReference type="NCBI Taxonomy" id="3231513"/>
    <lineage>
        <taxon>Bacteria</taxon>
        <taxon>Bacillati</taxon>
        <taxon>Actinomycetota</taxon>
        <taxon>Actinomycetes</taxon>
        <taxon>Kitasatosporales</taxon>
        <taxon>Streptomycetaceae</taxon>
        <taxon>Kitasatospora</taxon>
    </lineage>
</organism>
<dbReference type="InterPro" id="IPR039425">
    <property type="entry name" value="RNA_pol_sigma-70-like"/>
</dbReference>
<dbReference type="GO" id="GO:0046556">
    <property type="term" value="F:alpha-L-arabinofuranosidase activity"/>
    <property type="evidence" value="ECO:0007669"/>
    <property type="project" value="InterPro"/>
</dbReference>
<dbReference type="SUPFAM" id="SSF110221">
    <property type="entry name" value="AbfB domain"/>
    <property type="match status" value="1"/>
</dbReference>
<evidence type="ECO:0000313" key="6">
    <source>
        <dbReference type="EMBL" id="BFP47232.1"/>
    </source>
</evidence>
<dbReference type="Pfam" id="PF04542">
    <property type="entry name" value="Sigma70_r2"/>
    <property type="match status" value="1"/>
</dbReference>
<feature type="domain" description="RNA polymerase sigma-70 region 2" evidence="4">
    <location>
        <begin position="26"/>
        <end position="92"/>
    </location>
</feature>
<dbReference type="Gene3D" id="1.10.1740.10">
    <property type="match status" value="1"/>
</dbReference>
<accession>A0AB33JVW2</accession>
<dbReference type="Gene3D" id="2.80.10.50">
    <property type="match status" value="1"/>
</dbReference>
<dbReference type="EMBL" id="AP035881">
    <property type="protein sequence ID" value="BFP47232.1"/>
    <property type="molecule type" value="Genomic_DNA"/>
</dbReference>
<gene>
    <name evidence="6" type="ORF">KCMC57_36000</name>
</gene>
<dbReference type="InterPro" id="IPR036195">
    <property type="entry name" value="AbfB_ABD_sf"/>
</dbReference>
<dbReference type="NCBIfam" id="TIGR02937">
    <property type="entry name" value="sigma70-ECF"/>
    <property type="match status" value="1"/>
</dbReference>
<dbReference type="PANTHER" id="PTHR43133">
    <property type="entry name" value="RNA POLYMERASE ECF-TYPE SIGMA FACTO"/>
    <property type="match status" value="1"/>
</dbReference>
<evidence type="ECO:0008006" key="7">
    <source>
        <dbReference type="Google" id="ProtNLM"/>
    </source>
</evidence>
<dbReference type="InterPro" id="IPR007627">
    <property type="entry name" value="RNA_pol_sigma70_r2"/>
</dbReference>
<reference evidence="6" key="1">
    <citation type="submission" date="2024-07" db="EMBL/GenBank/DDBJ databases">
        <title>Complete genome sequences of cellulolytic bacteria, Kitasatospora sp. CMC57 and Streptomyces sp. CMC78, isolated from Japanese agricultural soil.</title>
        <authorList>
            <person name="Hashimoto T."/>
            <person name="Ito M."/>
            <person name="Iwamoto M."/>
            <person name="Fukahori D."/>
            <person name="Shoda T."/>
            <person name="Sakoda M."/>
            <person name="Morohoshi T."/>
            <person name="Mitsuboshi M."/>
            <person name="Nishizawa T."/>
        </authorList>
    </citation>
    <scope>NUCLEOTIDE SEQUENCE</scope>
    <source>
        <strain evidence="6">CMC57</strain>
    </source>
</reference>
<name>A0AB33JVW2_9ACTN</name>
<dbReference type="InterPro" id="IPR013325">
    <property type="entry name" value="RNA_pol_sigma_r2"/>
</dbReference>
<dbReference type="InterPro" id="IPR007934">
    <property type="entry name" value="AbfB_ABD"/>
</dbReference>
<keyword evidence="1" id="KW-0805">Transcription regulation</keyword>
<dbReference type="GO" id="GO:0046373">
    <property type="term" value="P:L-arabinose metabolic process"/>
    <property type="evidence" value="ECO:0007669"/>
    <property type="project" value="InterPro"/>
</dbReference>
<evidence type="ECO:0000259" key="5">
    <source>
        <dbReference type="Pfam" id="PF05270"/>
    </source>
</evidence>
<keyword evidence="3" id="KW-0804">Transcription</keyword>
<dbReference type="Pfam" id="PF05270">
    <property type="entry name" value="AbfB"/>
    <property type="match status" value="1"/>
</dbReference>
<proteinExistence type="predicted"/>
<dbReference type="PANTHER" id="PTHR43133:SF51">
    <property type="entry name" value="RNA POLYMERASE SIGMA FACTOR"/>
    <property type="match status" value="1"/>
</dbReference>
<dbReference type="GO" id="GO:0016987">
    <property type="term" value="F:sigma factor activity"/>
    <property type="evidence" value="ECO:0007669"/>
    <property type="project" value="UniProtKB-KW"/>
</dbReference>